<name>A0A9W6U7I9_9STRA</name>
<accession>A0A9W6U7I9</accession>
<feature type="region of interest" description="Disordered" evidence="1">
    <location>
        <begin position="272"/>
        <end position="307"/>
    </location>
</feature>
<evidence type="ECO:0000313" key="2">
    <source>
        <dbReference type="EMBL" id="GMF30571.1"/>
    </source>
</evidence>
<reference evidence="2" key="1">
    <citation type="submission" date="2023-04" db="EMBL/GenBank/DDBJ databases">
        <title>Phytophthora fragariaefolia NBRC 109709.</title>
        <authorList>
            <person name="Ichikawa N."/>
            <person name="Sato H."/>
            <person name="Tonouchi N."/>
        </authorList>
    </citation>
    <scope>NUCLEOTIDE SEQUENCE</scope>
    <source>
        <strain evidence="2">NBRC 109709</strain>
    </source>
</reference>
<feature type="compositionally biased region" description="Acidic residues" evidence="1">
    <location>
        <begin position="108"/>
        <end position="119"/>
    </location>
</feature>
<proteinExistence type="predicted"/>
<gene>
    <name evidence="2" type="ORF">Pfra01_000680000</name>
</gene>
<dbReference type="Proteomes" id="UP001165121">
    <property type="component" value="Unassembled WGS sequence"/>
</dbReference>
<organism evidence="2 3">
    <name type="scientific">Phytophthora fragariaefolia</name>
    <dbReference type="NCBI Taxonomy" id="1490495"/>
    <lineage>
        <taxon>Eukaryota</taxon>
        <taxon>Sar</taxon>
        <taxon>Stramenopiles</taxon>
        <taxon>Oomycota</taxon>
        <taxon>Peronosporomycetes</taxon>
        <taxon>Peronosporales</taxon>
        <taxon>Peronosporaceae</taxon>
        <taxon>Phytophthora</taxon>
    </lineage>
</organism>
<dbReference type="AlphaFoldDB" id="A0A9W6U7I9"/>
<feature type="compositionally biased region" description="Basic and acidic residues" evidence="1">
    <location>
        <begin position="292"/>
        <end position="307"/>
    </location>
</feature>
<dbReference type="EMBL" id="BSXT01000587">
    <property type="protein sequence ID" value="GMF30571.1"/>
    <property type="molecule type" value="Genomic_DNA"/>
</dbReference>
<feature type="compositionally biased region" description="Polar residues" evidence="1">
    <location>
        <begin position="1"/>
        <end position="32"/>
    </location>
</feature>
<feature type="region of interest" description="Disordered" evidence="1">
    <location>
        <begin position="106"/>
        <end position="139"/>
    </location>
</feature>
<keyword evidence="3" id="KW-1185">Reference proteome</keyword>
<comment type="caution">
    <text evidence="2">The sequence shown here is derived from an EMBL/GenBank/DDBJ whole genome shotgun (WGS) entry which is preliminary data.</text>
</comment>
<protein>
    <submittedName>
        <fullName evidence="2">Unnamed protein product</fullName>
    </submittedName>
</protein>
<feature type="compositionally biased region" description="Acidic residues" evidence="1">
    <location>
        <begin position="54"/>
        <end position="69"/>
    </location>
</feature>
<evidence type="ECO:0000313" key="3">
    <source>
        <dbReference type="Proteomes" id="UP001165121"/>
    </source>
</evidence>
<evidence type="ECO:0000256" key="1">
    <source>
        <dbReference type="SAM" id="MobiDB-lite"/>
    </source>
</evidence>
<feature type="region of interest" description="Disordered" evidence="1">
    <location>
        <begin position="1"/>
        <end position="70"/>
    </location>
</feature>
<sequence>MAKESSSPSRGSPATTGGSPAEKSNSASQLAAGTTVDVARSVQFEGDDACGQGYDEEDEDNEEKEEVDVEYVKSTAELLGEVEELSLQGSRMGNPRPVERNLVAESDASADDDDDDDDQGIVQGERPPLIPRATRNTDTPSANKVLARLGEEMRTRSAWMMMFAPMAMAQAKWPVLGPELTQPINSTGINQLVEDTVLLLKAMAEFGLEKAPGDRQTIMDRVAAFTQLGSDPSRVPLPKTPETKWPAKDERFRSTVDTPYLVDLHMLTPKKGKPRGGRYTHIYDTSDEAELGDSRDNSADLRGDRDETVKDQIRRLSYDEAERDSSQYLELRTHFSLEKVAEFEDKRYH</sequence>